<accession>A0A0G1HM83</accession>
<keyword evidence="1" id="KW-0472">Membrane</keyword>
<keyword evidence="1" id="KW-1133">Transmembrane helix</keyword>
<organism evidence="2 3">
    <name type="scientific">Candidatus Collierbacteria bacterium GW2011_GWC2_44_18</name>
    <dbReference type="NCBI Taxonomy" id="1618392"/>
    <lineage>
        <taxon>Bacteria</taxon>
        <taxon>Candidatus Collieribacteriota</taxon>
    </lineage>
</organism>
<feature type="transmembrane region" description="Helical" evidence="1">
    <location>
        <begin position="63"/>
        <end position="82"/>
    </location>
</feature>
<feature type="transmembrane region" description="Helical" evidence="1">
    <location>
        <begin position="35"/>
        <end position="57"/>
    </location>
</feature>
<reference evidence="2 3" key="1">
    <citation type="journal article" date="2015" name="Nature">
        <title>rRNA introns, odd ribosomes, and small enigmatic genomes across a large radiation of phyla.</title>
        <authorList>
            <person name="Brown C.T."/>
            <person name="Hug L.A."/>
            <person name="Thomas B.C."/>
            <person name="Sharon I."/>
            <person name="Castelle C.J."/>
            <person name="Singh A."/>
            <person name="Wilkins M.J."/>
            <person name="Williams K.H."/>
            <person name="Banfield J.F."/>
        </authorList>
    </citation>
    <scope>NUCLEOTIDE SEQUENCE [LARGE SCALE GENOMIC DNA]</scope>
</reference>
<proteinExistence type="predicted"/>
<protein>
    <submittedName>
        <fullName evidence="2">Uncharacterized protein</fullName>
    </submittedName>
</protein>
<dbReference type="Proteomes" id="UP000034172">
    <property type="component" value="Unassembled WGS sequence"/>
</dbReference>
<dbReference type="AlphaFoldDB" id="A0A0G1HM83"/>
<evidence type="ECO:0000313" key="3">
    <source>
        <dbReference type="Proteomes" id="UP000034172"/>
    </source>
</evidence>
<dbReference type="EMBL" id="LCIE01000033">
    <property type="protein sequence ID" value="KKT48306.1"/>
    <property type="molecule type" value="Genomic_DNA"/>
</dbReference>
<evidence type="ECO:0000256" key="1">
    <source>
        <dbReference type="SAM" id="Phobius"/>
    </source>
</evidence>
<comment type="caution">
    <text evidence="2">The sequence shown here is derived from an EMBL/GenBank/DDBJ whole genome shotgun (WGS) entry which is preliminary data.</text>
</comment>
<name>A0A0G1HM83_9BACT</name>
<sequence>MSDYISPEAQARHAQAVAAYALSEQKRSQSNAIRFVLNFPILIAVLYALNTVGFITVTASSTVGLTGLLTTIAVIALIFMLIRKLAGYAYGTFILFTCCTGIL</sequence>
<evidence type="ECO:0000313" key="2">
    <source>
        <dbReference type="EMBL" id="KKT48306.1"/>
    </source>
</evidence>
<gene>
    <name evidence="2" type="ORF">UW41_C0033G0010</name>
</gene>
<keyword evidence="1" id="KW-0812">Transmembrane</keyword>
<feature type="non-terminal residue" evidence="2">
    <location>
        <position position="103"/>
    </location>
</feature>